<evidence type="ECO:0000313" key="3">
    <source>
        <dbReference type="Proteomes" id="UP001139226"/>
    </source>
</evidence>
<feature type="signal peptide" evidence="1">
    <location>
        <begin position="1"/>
        <end position="21"/>
    </location>
</feature>
<evidence type="ECO:0000256" key="1">
    <source>
        <dbReference type="SAM" id="SignalP"/>
    </source>
</evidence>
<organism evidence="2 3">
    <name type="scientific">Christiangramia lutea</name>
    <dbReference type="NCBI Taxonomy" id="1607951"/>
    <lineage>
        <taxon>Bacteria</taxon>
        <taxon>Pseudomonadati</taxon>
        <taxon>Bacteroidota</taxon>
        <taxon>Flavobacteriia</taxon>
        <taxon>Flavobacteriales</taxon>
        <taxon>Flavobacteriaceae</taxon>
        <taxon>Christiangramia</taxon>
    </lineage>
</organism>
<comment type="caution">
    <text evidence="2">The sequence shown here is derived from an EMBL/GenBank/DDBJ whole genome shotgun (WGS) entry which is preliminary data.</text>
</comment>
<proteinExistence type="predicted"/>
<dbReference type="EMBL" id="JAKVTV010000001">
    <property type="protein sequence ID" value="MCH4822331.1"/>
    <property type="molecule type" value="Genomic_DNA"/>
</dbReference>
<dbReference type="RefSeq" id="WP_240712444.1">
    <property type="nucleotide sequence ID" value="NZ_JAKVTV010000001.1"/>
</dbReference>
<sequence length="209" mass="22819">MKTQFLSLSLIAALAFTSCQSDVNSESPEEINEVQKSLKEVKHDFNKIHEMPLTGVEGNGGFRLHEPGYFQGALADCDTYQHYEGGSELMVIQNQPQSYHGEVEVNNIKLNEQLNICGTVMVHNDVKVNYAGVFNVGGEMITEGNVHVIYGGHLVVEGKLIIEGDLTLGNGATLEFLGDESSIEVLGNAKIHKKANIGGKFKDVSQKIK</sequence>
<dbReference type="Proteomes" id="UP001139226">
    <property type="component" value="Unassembled WGS sequence"/>
</dbReference>
<keyword evidence="1" id="KW-0732">Signal</keyword>
<protein>
    <recommendedName>
        <fullName evidence="4">Polymer-forming cytoskeletal protein</fullName>
    </recommendedName>
</protein>
<keyword evidence="3" id="KW-1185">Reference proteome</keyword>
<reference evidence="2" key="1">
    <citation type="submission" date="2022-03" db="EMBL/GenBank/DDBJ databases">
        <title>Gramella crocea sp. nov., isolated from activated sludge of a seafood processing plant.</title>
        <authorList>
            <person name="Zhang X."/>
        </authorList>
    </citation>
    <scope>NUCLEOTIDE SEQUENCE</scope>
    <source>
        <strain evidence="2">YJ019</strain>
    </source>
</reference>
<accession>A0A9X1V1J0</accession>
<name>A0A9X1V1J0_9FLAO</name>
<dbReference type="AlphaFoldDB" id="A0A9X1V1J0"/>
<evidence type="ECO:0008006" key="4">
    <source>
        <dbReference type="Google" id="ProtNLM"/>
    </source>
</evidence>
<dbReference type="PROSITE" id="PS51257">
    <property type="entry name" value="PROKAR_LIPOPROTEIN"/>
    <property type="match status" value="1"/>
</dbReference>
<gene>
    <name evidence="2" type="ORF">ML462_04020</name>
</gene>
<feature type="chain" id="PRO_5040746204" description="Polymer-forming cytoskeletal protein" evidence="1">
    <location>
        <begin position="22"/>
        <end position="209"/>
    </location>
</feature>
<evidence type="ECO:0000313" key="2">
    <source>
        <dbReference type="EMBL" id="MCH4822331.1"/>
    </source>
</evidence>